<dbReference type="PANTHER" id="PTHR13159:SF0">
    <property type="entry name" value="RADIAL SPOKE HEAD 6 HOMOLOG A"/>
    <property type="match status" value="1"/>
</dbReference>
<proteinExistence type="predicted"/>
<dbReference type="GO" id="GO:0001534">
    <property type="term" value="C:radial spoke"/>
    <property type="evidence" value="ECO:0007669"/>
    <property type="project" value="InterPro"/>
</dbReference>
<dbReference type="Pfam" id="PF04712">
    <property type="entry name" value="Radial_spoke"/>
    <property type="match status" value="2"/>
</dbReference>
<dbReference type="InterPro" id="IPR006802">
    <property type="entry name" value="Radial_spoke"/>
</dbReference>
<dbReference type="CDD" id="cd22963">
    <property type="entry name" value="DD_CrRSP4-like"/>
    <property type="match status" value="1"/>
</dbReference>
<accession>A0A7S1UB83</accession>
<dbReference type="PANTHER" id="PTHR13159">
    <property type="entry name" value="RADIAL SPOKEHEAD-RELATED"/>
    <property type="match status" value="1"/>
</dbReference>
<evidence type="ECO:0000313" key="7">
    <source>
        <dbReference type="EMBL" id="CAD9262192.1"/>
    </source>
</evidence>
<evidence type="ECO:0000256" key="4">
    <source>
        <dbReference type="ARBA" id="ARBA00023212"/>
    </source>
</evidence>
<organism evidence="7">
    <name type="scientific">Phaeomonas parva</name>
    <dbReference type="NCBI Taxonomy" id="124430"/>
    <lineage>
        <taxon>Eukaryota</taxon>
        <taxon>Sar</taxon>
        <taxon>Stramenopiles</taxon>
        <taxon>Ochrophyta</taxon>
        <taxon>Pinguiophyceae</taxon>
        <taxon>Pinguiochrysidales</taxon>
        <taxon>Pinguiochrysidaceae</taxon>
        <taxon>Phaeomonas</taxon>
    </lineage>
</organism>
<evidence type="ECO:0008006" key="8">
    <source>
        <dbReference type="Google" id="ProtNLM"/>
    </source>
</evidence>
<evidence type="ECO:0000256" key="2">
    <source>
        <dbReference type="ARBA" id="ARBA00022490"/>
    </source>
</evidence>
<dbReference type="EMBL" id="HBGJ01032523">
    <property type="protein sequence ID" value="CAD9262192.1"/>
    <property type="molecule type" value="Transcribed_RNA"/>
</dbReference>
<keyword evidence="2" id="KW-0963">Cytoplasm</keyword>
<evidence type="ECO:0000256" key="1">
    <source>
        <dbReference type="ARBA" id="ARBA00004430"/>
    </source>
</evidence>
<evidence type="ECO:0000256" key="5">
    <source>
        <dbReference type="ARBA" id="ARBA00023273"/>
    </source>
</evidence>
<feature type="region of interest" description="Disordered" evidence="6">
    <location>
        <begin position="406"/>
        <end position="455"/>
    </location>
</feature>
<evidence type="ECO:0000256" key="3">
    <source>
        <dbReference type="ARBA" id="ARBA00023069"/>
    </source>
</evidence>
<comment type="subcellular location">
    <subcellularLocation>
        <location evidence="1">Cytoplasm</location>
        <location evidence="1">Cytoskeleton</location>
        <location evidence="1">Cilium axoneme</location>
    </subcellularLocation>
</comment>
<gene>
    <name evidence="7" type="ORF">PPAR1163_LOCUS20573</name>
</gene>
<protein>
    <recommendedName>
        <fullName evidence="8">Radial spokehead-like protein</fullName>
    </recommendedName>
</protein>
<evidence type="ECO:0000256" key="6">
    <source>
        <dbReference type="SAM" id="MobiDB-lite"/>
    </source>
</evidence>
<keyword evidence="3" id="KW-0969">Cilium</keyword>
<reference evidence="7" key="1">
    <citation type="submission" date="2021-01" db="EMBL/GenBank/DDBJ databases">
        <authorList>
            <person name="Corre E."/>
            <person name="Pelletier E."/>
            <person name="Niang G."/>
            <person name="Scheremetjew M."/>
            <person name="Finn R."/>
            <person name="Kale V."/>
            <person name="Holt S."/>
            <person name="Cochrane G."/>
            <person name="Meng A."/>
            <person name="Brown T."/>
            <person name="Cohen L."/>
        </authorList>
    </citation>
    <scope>NUCLEOTIDE SEQUENCE</scope>
    <source>
        <strain evidence="7">CCMP2877</strain>
    </source>
</reference>
<keyword evidence="5" id="KW-0966">Cell projection</keyword>
<name>A0A7S1UB83_9STRA</name>
<feature type="compositionally biased region" description="Acidic residues" evidence="6">
    <location>
        <begin position="446"/>
        <end position="455"/>
    </location>
</feature>
<dbReference type="GO" id="GO:0035082">
    <property type="term" value="P:axoneme assembly"/>
    <property type="evidence" value="ECO:0007669"/>
    <property type="project" value="TreeGrafter"/>
</dbReference>
<dbReference type="GO" id="GO:0060294">
    <property type="term" value="P:cilium movement involved in cell motility"/>
    <property type="evidence" value="ECO:0007669"/>
    <property type="project" value="InterPro"/>
</dbReference>
<keyword evidence="4" id="KW-0206">Cytoskeleton</keyword>
<dbReference type="AlphaFoldDB" id="A0A7S1UB83"/>
<sequence length="455" mass="49033">MATLEEAKQFMSMEDEAGQSLYAHLSDVILQILVDKPKDARRDFEHISAAVKEQAFAAPSPADLVDGVKKTAEPAGAEKQLAWAQAAAALYAVPDEPAEGGPALPDLMDLARMFELAGVSFGAEETFRLALSLKTLAEKNADAGYESFRFWGRVETRAGYFYVAEAPTVDEIEIEDAAKMEGAEGANKYTYFVTPSSSADWTKLPHVNAAQLVVAQKLRRYLTGDLAAKVPGYPPFEGTEAHYLRAQIGRITAECGVSPAGFYEADEDAGLEPAPAKIKDAEGLAEAPPTMGEELRSLDGWVRHEMLITAIGRCRALPEPEEDENGEVPELEQPEIKEPLSALADDEEGSWVLRTAPGGAAATANAFVVARSLKWPGAFAIAGAGKFTNIYVGDAVPYAAATYTPPMPPALQKEWLPEGADEEPEEGEPPKPQTLVEQKDLLEDPTPPEEEGEED</sequence>